<name>A0ABM8I4P8_9FIRM</name>
<dbReference type="EMBL" id="AP027742">
    <property type="protein sequence ID" value="BDZ78006.1"/>
    <property type="molecule type" value="Genomic_DNA"/>
</dbReference>
<dbReference type="RefSeq" id="WP_230105629.1">
    <property type="nucleotide sequence ID" value="NZ_AP024845.1"/>
</dbReference>
<dbReference type="PANTHER" id="PTHR21342:SF0">
    <property type="entry name" value="BIFUNCTIONAL NMN ADENYLYLTRANSFERASE_NUDIX HYDROLASE"/>
    <property type="match status" value="1"/>
</dbReference>
<accession>A0ABM8I4P8</accession>
<keyword evidence="1" id="KW-0808">Transferase</keyword>
<sequence length="201" mass="23397">MVEKGVVNARFQVLHLKHMEYLLAAKMRCQKLYIGITNPDPSYVRESVNDENRSTRGANPLTYLERYEMIRLAMEEFGVPASEYEIMPFPINRPEYITQYVPEDGVYYLGICDGWEEEKLKILNSLGLKTEVLWRRTKEEAGVTGTWVRSCIATGEEWEHLVPKSVYQYIVERGLEERIRHLHLVQGEPDAKSKIAEEDID</sequence>
<reference evidence="2" key="1">
    <citation type="journal article" date="2023" name="Int. J. Syst. Evol. Microbiol.">
        <title>Claveliimonas bilis gen. nov., sp. nov., deoxycholic acid-producing bacteria isolated from human faeces, and reclassification of Sellimonas monacensis Zenner et al. 2021 as Claveliimonas monacensis comb. nov.</title>
        <authorList>
            <person name="Hisatomi A."/>
            <person name="Kastawa N.W.E.P.G."/>
            <person name="Song I."/>
            <person name="Ohkuma M."/>
            <person name="Fukiya S."/>
            <person name="Sakamoto M."/>
        </authorList>
    </citation>
    <scope>NUCLEOTIDE SEQUENCE [LARGE SCALE GENOMIC DNA]</scope>
    <source>
        <strain evidence="2">12BBH14</strain>
    </source>
</reference>
<proteinExistence type="predicted"/>
<gene>
    <name evidence="1" type="ORF">Lac1_21890</name>
</gene>
<dbReference type="PANTHER" id="PTHR21342">
    <property type="entry name" value="PHOSPHOPANTETHEINE ADENYLYLTRANSFERASE"/>
    <property type="match status" value="1"/>
</dbReference>
<dbReference type="GO" id="GO:0016779">
    <property type="term" value="F:nucleotidyltransferase activity"/>
    <property type="evidence" value="ECO:0007669"/>
    <property type="project" value="UniProtKB-KW"/>
</dbReference>
<evidence type="ECO:0000313" key="1">
    <source>
        <dbReference type="EMBL" id="BDZ78006.1"/>
    </source>
</evidence>
<keyword evidence="2" id="KW-1185">Reference proteome</keyword>
<keyword evidence="1" id="KW-0548">Nucleotidyltransferase</keyword>
<organism evidence="1 2">
    <name type="scientific">Claveliimonas bilis</name>
    <dbReference type="NCBI Taxonomy" id="3028070"/>
    <lineage>
        <taxon>Bacteria</taxon>
        <taxon>Bacillati</taxon>
        <taxon>Bacillota</taxon>
        <taxon>Clostridia</taxon>
        <taxon>Lachnospirales</taxon>
        <taxon>Lachnospiraceae</taxon>
        <taxon>Claveliimonas</taxon>
    </lineage>
</organism>
<protein>
    <submittedName>
        <fullName evidence="1">Nicotinamide-nucleotide adenylyltransferase</fullName>
    </submittedName>
</protein>
<dbReference type="Proteomes" id="UP001305815">
    <property type="component" value="Chromosome"/>
</dbReference>
<evidence type="ECO:0000313" key="2">
    <source>
        <dbReference type="Proteomes" id="UP001305815"/>
    </source>
</evidence>